<evidence type="ECO:0000313" key="2">
    <source>
        <dbReference type="Proteomes" id="UP000645828"/>
    </source>
</evidence>
<dbReference type="Gene3D" id="3.10.20.90">
    <property type="entry name" value="Phosphatidylinositol 3-kinase Catalytic Subunit, Chain A, domain 1"/>
    <property type="match status" value="1"/>
</dbReference>
<dbReference type="AlphaFoldDB" id="A0A811ZP94"/>
<comment type="caution">
    <text evidence="1">The sequence shown here is derived from an EMBL/GenBank/DDBJ whole genome shotgun (WGS) entry which is preliminary data.</text>
</comment>
<reference evidence="1" key="1">
    <citation type="submission" date="2020-12" db="EMBL/GenBank/DDBJ databases">
        <authorList>
            <consortium name="Molecular Ecology Group"/>
        </authorList>
    </citation>
    <scope>NUCLEOTIDE SEQUENCE</scope>
    <source>
        <strain evidence="1">TBG_1078</strain>
    </source>
</reference>
<dbReference type="Proteomes" id="UP000645828">
    <property type="component" value="Unassembled WGS sequence"/>
</dbReference>
<gene>
    <name evidence="1" type="ORF">NYPRO_LOCUS23154</name>
</gene>
<protein>
    <submittedName>
        <fullName evidence="1">(raccoon dog) hypothetical protein</fullName>
    </submittedName>
</protein>
<organism evidence="1 2">
    <name type="scientific">Nyctereutes procyonoides</name>
    <name type="common">Raccoon dog</name>
    <name type="synonym">Canis procyonoides</name>
    <dbReference type="NCBI Taxonomy" id="34880"/>
    <lineage>
        <taxon>Eukaryota</taxon>
        <taxon>Metazoa</taxon>
        <taxon>Chordata</taxon>
        <taxon>Craniata</taxon>
        <taxon>Vertebrata</taxon>
        <taxon>Euteleostomi</taxon>
        <taxon>Mammalia</taxon>
        <taxon>Eutheria</taxon>
        <taxon>Laurasiatheria</taxon>
        <taxon>Carnivora</taxon>
        <taxon>Caniformia</taxon>
        <taxon>Canidae</taxon>
        <taxon>Nyctereutes</taxon>
    </lineage>
</organism>
<keyword evidence="2" id="KW-1185">Reference proteome</keyword>
<evidence type="ECO:0000313" key="1">
    <source>
        <dbReference type="EMBL" id="CAD7690360.1"/>
    </source>
</evidence>
<sequence length="69" mass="7980">MVDEKPKEGIKTEKNNHINLKVVGQEGSPTMKDSFSMRQIRFLFERRPVSETDIPTQSEIEDKGKIDVF</sequence>
<accession>A0A811ZP94</accession>
<dbReference type="SUPFAM" id="SSF54236">
    <property type="entry name" value="Ubiquitin-like"/>
    <property type="match status" value="1"/>
</dbReference>
<proteinExistence type="predicted"/>
<dbReference type="EMBL" id="CAJHUB010000770">
    <property type="protein sequence ID" value="CAD7690360.1"/>
    <property type="molecule type" value="Genomic_DNA"/>
</dbReference>
<name>A0A811ZP94_NYCPR</name>
<dbReference type="InterPro" id="IPR029071">
    <property type="entry name" value="Ubiquitin-like_domsf"/>
</dbReference>